<feature type="compositionally biased region" description="Basic and acidic residues" evidence="1">
    <location>
        <begin position="232"/>
        <end position="244"/>
    </location>
</feature>
<proteinExistence type="predicted"/>
<feature type="compositionally biased region" description="Polar residues" evidence="1">
    <location>
        <begin position="263"/>
        <end position="275"/>
    </location>
</feature>
<keyword evidence="2" id="KW-1185">Reference proteome</keyword>
<accession>A0AAJ7RTF2</accession>
<dbReference type="RefSeq" id="XP_024946815.1">
    <property type="nucleotide sequence ID" value="XM_025091047.1"/>
</dbReference>
<name>A0AAJ7RTF2_CEPCN</name>
<dbReference type="AlphaFoldDB" id="A0AAJ7RTF2"/>
<evidence type="ECO:0000313" key="2">
    <source>
        <dbReference type="Proteomes" id="UP000694920"/>
    </source>
</evidence>
<sequence>MERLVEQFRSNKVEIALPKFSDNGLTNPQQFLHELERYCRLRDVPPESKLKIVETCLAGRALNWFTIHRDDFRNFQHFVNKFEAEFYSIPVRIRIKTRWQERRYKLSDGSILAYFYDQVRAAQYLCPRLGVYEMHYTIVQQLPMRVREILATVDYADTTILIQALEQLDKSREIENERYKSINNKDSNNDKTRRQVNTMGVIEAGQSQSSYHHDDNSKRSWTGRYNRGYSKKRNEPYNRKENNRDLVLPDMRFPPPNHGESKGINQFNTHNSENC</sequence>
<dbReference type="GeneID" id="112495254"/>
<gene>
    <name evidence="3" type="primary">LOC112495254</name>
</gene>
<protein>
    <submittedName>
        <fullName evidence="3">Uncharacterized protein LOC112495254</fullName>
    </submittedName>
</protein>
<feature type="region of interest" description="Disordered" evidence="1">
    <location>
        <begin position="202"/>
        <end position="275"/>
    </location>
</feature>
<reference evidence="3" key="1">
    <citation type="submission" date="2025-08" db="UniProtKB">
        <authorList>
            <consortium name="RefSeq"/>
        </authorList>
    </citation>
    <scope>IDENTIFICATION</scope>
</reference>
<dbReference type="KEGG" id="ccin:112495254"/>
<evidence type="ECO:0000313" key="3">
    <source>
        <dbReference type="RefSeq" id="XP_024946815.1"/>
    </source>
</evidence>
<dbReference type="Proteomes" id="UP000694920">
    <property type="component" value="Unplaced"/>
</dbReference>
<organism evidence="2 3">
    <name type="scientific">Cephus cinctus</name>
    <name type="common">Wheat stem sawfly</name>
    <dbReference type="NCBI Taxonomy" id="211228"/>
    <lineage>
        <taxon>Eukaryota</taxon>
        <taxon>Metazoa</taxon>
        <taxon>Ecdysozoa</taxon>
        <taxon>Arthropoda</taxon>
        <taxon>Hexapoda</taxon>
        <taxon>Insecta</taxon>
        <taxon>Pterygota</taxon>
        <taxon>Neoptera</taxon>
        <taxon>Endopterygota</taxon>
        <taxon>Hymenoptera</taxon>
        <taxon>Cephoidea</taxon>
        <taxon>Cephidae</taxon>
        <taxon>Cephus</taxon>
    </lineage>
</organism>
<evidence type="ECO:0000256" key="1">
    <source>
        <dbReference type="SAM" id="MobiDB-lite"/>
    </source>
</evidence>